<dbReference type="InterPro" id="IPR003593">
    <property type="entry name" value="AAA+_ATPase"/>
</dbReference>
<dbReference type="InterPro" id="IPR004482">
    <property type="entry name" value="Mg_chelat-rel"/>
</dbReference>
<proteinExistence type="inferred from homology"/>
<dbReference type="Pfam" id="PF13335">
    <property type="entry name" value="Mg_chelatase_C"/>
    <property type="match status" value="1"/>
</dbReference>
<accession>A0A0Q0YIR7</accession>
<dbReference type="RefSeq" id="WP_370871872.1">
    <property type="nucleotide sequence ID" value="NZ_JAUSQY010000001.1"/>
</dbReference>
<dbReference type="PANTHER" id="PTHR32039:SF7">
    <property type="entry name" value="COMPETENCE PROTEIN COMM"/>
    <property type="match status" value="1"/>
</dbReference>
<dbReference type="PATRIC" id="fig|1544413.3.peg.846"/>
<dbReference type="Proteomes" id="UP000050488">
    <property type="component" value="Unassembled WGS sequence"/>
</dbReference>
<sequence>MPAELVSGLLSTTRLGRAHTVALHGLRAHAVTVEANIGRGLPGMQVVGLGDTSVRESRERIRTAVANSGLEWPRTKVVVSLSPASLPKSGGHFDLAITLAVLSAMLGGQQAQRARQRLDSTLVVGEVALDGSLRAISGALPALLSAQRGGLRSAVIPPGNAAEAALVSGLDIRVAVTLSEAMEWVLGECSLPGPVGLGSDSSDSRSIGDFAEVAGQPQAIRAAEVAAAGGHHFMLIGPPGSGKSMIAQRLAGILPALSAEQIVEATAVHSLVAPSFCGPIYRAPFIAPHHSITRAGLLGGGSGIPQPGAVSLAHHGVLFLDEASEIPATVLDSLRTPLDHAQVRMVRAQREYLFPARFQLVMAANPCRCAASEPQLCRCAPRQRATYLDNLSGPLRDRLDIVVRTHAVGSNLGADGSSPSSADLAARVKQARERAARRWREAGRTERCNAEIPSPLLRRRFPATPEAMALLEGYLAQGSLSQRAVDRTLKIAWTLSDLSGGTRPGLKEITEAIDLHGSVQGET</sequence>
<dbReference type="AlphaFoldDB" id="A0A0Q0YIR7"/>
<dbReference type="STRING" id="1544413.Clow_00844"/>
<dbReference type="GO" id="GO:0005524">
    <property type="term" value="F:ATP binding"/>
    <property type="evidence" value="ECO:0007669"/>
    <property type="project" value="InterPro"/>
</dbReference>
<dbReference type="InterPro" id="IPR020568">
    <property type="entry name" value="Ribosomal_Su5_D2-typ_SF"/>
</dbReference>
<dbReference type="SUPFAM" id="SSF52540">
    <property type="entry name" value="P-loop containing nucleoside triphosphate hydrolases"/>
    <property type="match status" value="1"/>
</dbReference>
<comment type="similarity">
    <text evidence="1">Belongs to the Mg-chelatase subunits D/I family. ComM subfamily.</text>
</comment>
<evidence type="ECO:0000259" key="2">
    <source>
        <dbReference type="SMART" id="SM00382"/>
    </source>
</evidence>
<protein>
    <submittedName>
        <fullName evidence="3">Competence protein ComM</fullName>
    </submittedName>
</protein>
<evidence type="ECO:0000313" key="3">
    <source>
        <dbReference type="EMBL" id="KQB86636.1"/>
    </source>
</evidence>
<name>A0A0Q0YIR7_9CORY</name>
<dbReference type="InterPro" id="IPR025158">
    <property type="entry name" value="Mg_chelat-rel_C"/>
</dbReference>
<feature type="domain" description="AAA+ ATPase" evidence="2">
    <location>
        <begin position="229"/>
        <end position="409"/>
    </location>
</feature>
<dbReference type="Gene3D" id="3.40.50.300">
    <property type="entry name" value="P-loop containing nucleotide triphosphate hydrolases"/>
    <property type="match status" value="1"/>
</dbReference>
<dbReference type="NCBIfam" id="TIGR00368">
    <property type="entry name" value="YifB family Mg chelatase-like AAA ATPase"/>
    <property type="match status" value="1"/>
</dbReference>
<dbReference type="SMART" id="SM00382">
    <property type="entry name" value="AAA"/>
    <property type="match status" value="1"/>
</dbReference>
<organism evidence="3 4">
    <name type="scientific">Corynebacterium lowii</name>
    <dbReference type="NCBI Taxonomy" id="1544413"/>
    <lineage>
        <taxon>Bacteria</taxon>
        <taxon>Bacillati</taxon>
        <taxon>Actinomycetota</taxon>
        <taxon>Actinomycetes</taxon>
        <taxon>Mycobacteriales</taxon>
        <taxon>Corynebacteriaceae</taxon>
        <taxon>Corynebacterium</taxon>
    </lineage>
</organism>
<dbReference type="SUPFAM" id="SSF54211">
    <property type="entry name" value="Ribosomal protein S5 domain 2-like"/>
    <property type="match status" value="1"/>
</dbReference>
<dbReference type="InterPro" id="IPR000523">
    <property type="entry name" value="Mg_chelatse_chII-like_cat_dom"/>
</dbReference>
<dbReference type="Gene3D" id="3.30.230.10">
    <property type="match status" value="1"/>
</dbReference>
<comment type="caution">
    <text evidence="3">The sequence shown here is derived from an EMBL/GenBank/DDBJ whole genome shotgun (WGS) entry which is preliminary data.</text>
</comment>
<keyword evidence="4" id="KW-1185">Reference proteome</keyword>
<dbReference type="InterPro" id="IPR014721">
    <property type="entry name" value="Ribsml_uS5_D2-typ_fold_subgr"/>
</dbReference>
<dbReference type="Pfam" id="PF01078">
    <property type="entry name" value="Mg_chelatase"/>
    <property type="match status" value="1"/>
</dbReference>
<evidence type="ECO:0000313" key="4">
    <source>
        <dbReference type="Proteomes" id="UP000050488"/>
    </source>
</evidence>
<gene>
    <name evidence="3" type="primary">comM</name>
    <name evidence="3" type="ORF">Clow_00844</name>
</gene>
<dbReference type="Pfam" id="PF13541">
    <property type="entry name" value="ChlI"/>
    <property type="match status" value="1"/>
</dbReference>
<dbReference type="InterPro" id="IPR027417">
    <property type="entry name" value="P-loop_NTPase"/>
</dbReference>
<dbReference type="CDD" id="cd00009">
    <property type="entry name" value="AAA"/>
    <property type="match status" value="1"/>
</dbReference>
<dbReference type="PANTHER" id="PTHR32039">
    <property type="entry name" value="MAGNESIUM-CHELATASE SUBUNIT CHLI"/>
    <property type="match status" value="1"/>
</dbReference>
<dbReference type="InterPro" id="IPR045006">
    <property type="entry name" value="CHLI-like"/>
</dbReference>
<reference evidence="3 4" key="1">
    <citation type="submission" date="2015-10" db="EMBL/GenBank/DDBJ databases">
        <title>Corynebacteirum lowii and Corynebacterium oculi species nova, derived from human clinical disease and and emended description of Corynebacterium mastiditis.</title>
        <authorList>
            <person name="Bernard K."/>
            <person name="Pacheco A.L."/>
            <person name="Mcdougall C."/>
            <person name="Burtx T."/>
            <person name="Weibe D."/>
            <person name="Tyler S."/>
            <person name="Olson A.B."/>
            <person name="Cnockaert M."/>
            <person name="Eguchi H."/>
            <person name="Kuwahara T."/>
            <person name="Nakayama-Imaohji H."/>
            <person name="Boudewijins M."/>
            <person name="Van Hoecke F."/>
            <person name="Bernier A.-M."/>
            <person name="Vandamme P."/>
        </authorList>
    </citation>
    <scope>NUCLEOTIDE SEQUENCE [LARGE SCALE GENOMIC DNA]</scope>
    <source>
        <strain evidence="3 4">NML 130206</strain>
    </source>
</reference>
<evidence type="ECO:0000256" key="1">
    <source>
        <dbReference type="ARBA" id="ARBA00006354"/>
    </source>
</evidence>
<dbReference type="EMBL" id="LKEV01000002">
    <property type="protein sequence ID" value="KQB86636.1"/>
    <property type="molecule type" value="Genomic_DNA"/>
</dbReference>